<evidence type="ECO:0000313" key="2">
    <source>
        <dbReference type="Proteomes" id="UP000000763"/>
    </source>
</evidence>
<proteinExistence type="predicted"/>
<gene>
    <name evidence="1" type="ordered locus">Os02g0153600</name>
</gene>
<sequence>MSIRDWLVLREFVLLLRDVPILSRQVTTSMIVGLFKGLQSTHLQAVSSTFSICSSHPVPRSVGSNTSICFPSDLILCTHGTSSSDVDKIGTGRLPVRSSSRTTPKLYISPLNVATHDCPYSGGM</sequence>
<accession>A0A0P0VEZ3</accession>
<dbReference type="KEGG" id="dosa:Os02g0153600"/>
<reference evidence="2" key="2">
    <citation type="journal article" date="2008" name="Nucleic Acids Res.">
        <title>The rice annotation project database (RAP-DB): 2008 update.</title>
        <authorList>
            <consortium name="The rice annotation project (RAP)"/>
        </authorList>
    </citation>
    <scope>GENOME REANNOTATION</scope>
    <source>
        <strain evidence="2">cv. Nipponbare</strain>
    </source>
</reference>
<name>A0A0P0VEZ3_ORYSJ</name>
<reference evidence="1 2" key="1">
    <citation type="journal article" date="2005" name="Nature">
        <title>The map-based sequence of the rice genome.</title>
        <authorList>
            <consortium name="International rice genome sequencing project (IRGSP)"/>
            <person name="Matsumoto T."/>
            <person name="Wu J."/>
            <person name="Kanamori H."/>
            <person name="Katayose Y."/>
            <person name="Fujisawa M."/>
            <person name="Namiki N."/>
            <person name="Mizuno H."/>
            <person name="Yamamoto K."/>
            <person name="Antonio B.A."/>
            <person name="Baba T."/>
            <person name="Sakata K."/>
            <person name="Nagamura Y."/>
            <person name="Aoki H."/>
            <person name="Arikawa K."/>
            <person name="Arita K."/>
            <person name="Bito T."/>
            <person name="Chiden Y."/>
            <person name="Fujitsuka N."/>
            <person name="Fukunaka R."/>
            <person name="Hamada M."/>
            <person name="Harada C."/>
            <person name="Hayashi A."/>
            <person name="Hijishita S."/>
            <person name="Honda M."/>
            <person name="Hosokawa S."/>
            <person name="Ichikawa Y."/>
            <person name="Idonuma A."/>
            <person name="Iijima M."/>
            <person name="Ikeda M."/>
            <person name="Ikeno M."/>
            <person name="Ito K."/>
            <person name="Ito S."/>
            <person name="Ito T."/>
            <person name="Ito Y."/>
            <person name="Ito Y."/>
            <person name="Iwabuchi A."/>
            <person name="Kamiya K."/>
            <person name="Karasawa W."/>
            <person name="Kurita K."/>
            <person name="Katagiri S."/>
            <person name="Kikuta A."/>
            <person name="Kobayashi H."/>
            <person name="Kobayashi N."/>
            <person name="Machita K."/>
            <person name="Maehara T."/>
            <person name="Masukawa M."/>
            <person name="Mizubayashi T."/>
            <person name="Mukai Y."/>
            <person name="Nagasaki H."/>
            <person name="Nagata Y."/>
            <person name="Naito S."/>
            <person name="Nakashima M."/>
            <person name="Nakama Y."/>
            <person name="Nakamichi Y."/>
            <person name="Nakamura M."/>
            <person name="Meguro A."/>
            <person name="Negishi M."/>
            <person name="Ohta I."/>
            <person name="Ohta T."/>
            <person name="Okamoto M."/>
            <person name="Ono N."/>
            <person name="Saji S."/>
            <person name="Sakaguchi M."/>
            <person name="Sakai K."/>
            <person name="Shibata M."/>
            <person name="Shimokawa T."/>
            <person name="Song J."/>
            <person name="Takazaki Y."/>
            <person name="Terasawa K."/>
            <person name="Tsugane M."/>
            <person name="Tsuji K."/>
            <person name="Ueda S."/>
            <person name="Waki K."/>
            <person name="Yamagata H."/>
            <person name="Yamamoto M."/>
            <person name="Yamamoto S."/>
            <person name="Yamane H."/>
            <person name="Yoshiki S."/>
            <person name="Yoshihara R."/>
            <person name="Yukawa K."/>
            <person name="Zhong H."/>
            <person name="Yano M."/>
            <person name="Yuan Q."/>
            <person name="Ouyang S."/>
            <person name="Liu J."/>
            <person name="Jones K.M."/>
            <person name="Gansberger K."/>
            <person name="Moffat K."/>
            <person name="Hill J."/>
            <person name="Bera J."/>
            <person name="Fadrosh D."/>
            <person name="Jin S."/>
            <person name="Johri S."/>
            <person name="Kim M."/>
            <person name="Overton L."/>
            <person name="Reardon M."/>
            <person name="Tsitrin T."/>
            <person name="Vuong H."/>
            <person name="Weaver B."/>
            <person name="Ciecko A."/>
            <person name="Tallon L."/>
            <person name="Jackson J."/>
            <person name="Pai G."/>
            <person name="Aken S.V."/>
            <person name="Utterback T."/>
            <person name="Reidmuller S."/>
            <person name="Feldblyum T."/>
            <person name="Hsiao J."/>
            <person name="Zismann V."/>
            <person name="Iobst S."/>
            <person name="de Vazeille A.R."/>
            <person name="Buell C.R."/>
            <person name="Ying K."/>
            <person name="Li Y."/>
            <person name="Lu T."/>
            <person name="Huang Y."/>
            <person name="Zhao Q."/>
            <person name="Feng Q."/>
            <person name="Zhang L."/>
            <person name="Zhu J."/>
            <person name="Weng Q."/>
            <person name="Mu J."/>
            <person name="Lu Y."/>
            <person name="Fan D."/>
            <person name="Liu Y."/>
            <person name="Guan J."/>
            <person name="Zhang Y."/>
            <person name="Yu S."/>
            <person name="Liu X."/>
            <person name="Zhang Y."/>
            <person name="Hong G."/>
            <person name="Han B."/>
            <person name="Choisne N."/>
            <person name="Demange N."/>
            <person name="Orjeda G."/>
            <person name="Samain S."/>
            <person name="Cattolico L."/>
            <person name="Pelletier E."/>
            <person name="Couloux A."/>
            <person name="Segurens B."/>
            <person name="Wincker P."/>
            <person name="D'Hont A."/>
            <person name="Scarpelli C."/>
            <person name="Weissenbach J."/>
            <person name="Salanoubat M."/>
            <person name="Quetier F."/>
            <person name="Yu Y."/>
            <person name="Kim H.R."/>
            <person name="Rambo T."/>
            <person name="Currie J."/>
            <person name="Collura K."/>
            <person name="Luo M."/>
            <person name="Yang T."/>
            <person name="Ammiraju J.S.S."/>
            <person name="Engler F."/>
            <person name="Soderlund C."/>
            <person name="Wing R.A."/>
            <person name="Palmer L.E."/>
            <person name="de la Bastide M."/>
            <person name="Spiegel L."/>
            <person name="Nascimento L."/>
            <person name="Zutavern T."/>
            <person name="O'Shaughnessy A."/>
            <person name="Dike S."/>
            <person name="Dedhia N."/>
            <person name="Preston R."/>
            <person name="Balija V."/>
            <person name="McCombie W.R."/>
            <person name="Chow T."/>
            <person name="Chen H."/>
            <person name="Chung M."/>
            <person name="Chen C."/>
            <person name="Shaw J."/>
            <person name="Wu H."/>
            <person name="Hsiao K."/>
            <person name="Chao Y."/>
            <person name="Chu M."/>
            <person name="Cheng C."/>
            <person name="Hour A."/>
            <person name="Lee P."/>
            <person name="Lin S."/>
            <person name="Lin Y."/>
            <person name="Liou J."/>
            <person name="Liu S."/>
            <person name="Hsing Y."/>
            <person name="Raghuvanshi S."/>
            <person name="Mohanty A."/>
            <person name="Bharti A.K."/>
            <person name="Gaur A."/>
            <person name="Gupta V."/>
            <person name="Kumar D."/>
            <person name="Ravi V."/>
            <person name="Vij S."/>
            <person name="Kapur A."/>
            <person name="Khurana P."/>
            <person name="Khurana P."/>
            <person name="Khurana J.P."/>
            <person name="Tyagi A.K."/>
            <person name="Gaikwad K."/>
            <person name="Singh A."/>
            <person name="Dalal V."/>
            <person name="Srivastava S."/>
            <person name="Dixit A."/>
            <person name="Pal A.K."/>
            <person name="Ghazi I.A."/>
            <person name="Yadav M."/>
            <person name="Pandit A."/>
            <person name="Bhargava A."/>
            <person name="Sureshbabu K."/>
            <person name="Batra K."/>
            <person name="Sharma T.R."/>
            <person name="Mohapatra T."/>
            <person name="Singh N.K."/>
            <person name="Messing J."/>
            <person name="Nelson A.B."/>
            <person name="Fuks G."/>
            <person name="Kavchok S."/>
            <person name="Keizer G."/>
            <person name="Linton E."/>
            <person name="Llaca V."/>
            <person name="Song R."/>
            <person name="Tanyolac B."/>
            <person name="Young S."/>
            <person name="Ho-Il K."/>
            <person name="Hahn J.H."/>
            <person name="Sangsakoo G."/>
            <person name="Vanavichit A."/>
            <person name="de Mattos Luiz.A.T."/>
            <person name="Zimmer P.D."/>
            <person name="Malone G."/>
            <person name="Dellagostin O."/>
            <person name="de Oliveira A.C."/>
            <person name="Bevan M."/>
            <person name="Bancroft I."/>
            <person name="Minx P."/>
            <person name="Cordum H."/>
            <person name="Wilson R."/>
            <person name="Cheng Z."/>
            <person name="Jin W."/>
            <person name="Jiang J."/>
            <person name="Leong S.A."/>
            <person name="Iwama H."/>
            <person name="Gojobori T."/>
            <person name="Itoh T."/>
            <person name="Niimura Y."/>
            <person name="Fujii Y."/>
            <person name="Habara T."/>
            <person name="Sakai H."/>
            <person name="Sato Y."/>
            <person name="Wilson G."/>
            <person name="Kumar K."/>
            <person name="McCouch S."/>
            <person name="Juretic N."/>
            <person name="Hoen D."/>
            <person name="Wright S."/>
            <person name="Bruskiewich R."/>
            <person name="Bureau T."/>
            <person name="Miyao A."/>
            <person name="Hirochika H."/>
            <person name="Nishikawa T."/>
            <person name="Kadowaki K."/>
            <person name="Sugiura M."/>
            <person name="Burr B."/>
            <person name="Sasaki T."/>
        </authorList>
    </citation>
    <scope>NUCLEOTIDE SEQUENCE [LARGE SCALE GENOMIC DNA]</scope>
    <source>
        <strain evidence="2">cv. Nipponbare</strain>
    </source>
</reference>
<dbReference type="OMA" id="DLICRTH"/>
<organism evidence="1 2">
    <name type="scientific">Oryza sativa subsp. japonica</name>
    <name type="common">Rice</name>
    <dbReference type="NCBI Taxonomy" id="39947"/>
    <lineage>
        <taxon>Eukaryota</taxon>
        <taxon>Viridiplantae</taxon>
        <taxon>Streptophyta</taxon>
        <taxon>Embryophyta</taxon>
        <taxon>Tracheophyta</taxon>
        <taxon>Spermatophyta</taxon>
        <taxon>Magnoliopsida</taxon>
        <taxon>Liliopsida</taxon>
        <taxon>Poales</taxon>
        <taxon>Poaceae</taxon>
        <taxon>BOP clade</taxon>
        <taxon>Oryzoideae</taxon>
        <taxon>Oryzeae</taxon>
        <taxon>Oryzinae</taxon>
        <taxon>Oryza</taxon>
        <taxon>Oryza sativa</taxon>
    </lineage>
</organism>
<dbReference type="EMBL" id="AP008208">
    <property type="protein sequence ID" value="BAF07842.1"/>
    <property type="molecule type" value="Genomic_DNA"/>
</dbReference>
<dbReference type="Gramene" id="Os02t0153600-01">
    <property type="protein sequence ID" value="Os02t0153600-01"/>
    <property type="gene ID" value="Os02g0153600"/>
</dbReference>
<dbReference type="Proteomes" id="UP000000763">
    <property type="component" value="Chromosome 2"/>
</dbReference>
<evidence type="ECO:0000313" key="1">
    <source>
        <dbReference type="EMBL" id="BAF07842.1"/>
    </source>
</evidence>
<dbReference type="AlphaFoldDB" id="A0A0P0VEZ3"/>
<protein>
    <submittedName>
        <fullName evidence="1">Os02g0153600 protein</fullName>
    </submittedName>
</protein>